<organism evidence="3 4">
    <name type="scientific">Acrobeloides nanus</name>
    <dbReference type="NCBI Taxonomy" id="290746"/>
    <lineage>
        <taxon>Eukaryota</taxon>
        <taxon>Metazoa</taxon>
        <taxon>Ecdysozoa</taxon>
        <taxon>Nematoda</taxon>
        <taxon>Chromadorea</taxon>
        <taxon>Rhabditida</taxon>
        <taxon>Tylenchina</taxon>
        <taxon>Cephalobomorpha</taxon>
        <taxon>Cephaloboidea</taxon>
        <taxon>Cephalobidae</taxon>
        <taxon>Acrobeloides</taxon>
    </lineage>
</organism>
<dbReference type="AlphaFoldDB" id="A0A914DVX7"/>
<dbReference type="InterPro" id="IPR001507">
    <property type="entry name" value="ZP_dom"/>
</dbReference>
<keyword evidence="1" id="KW-0812">Transmembrane</keyword>
<evidence type="ECO:0000256" key="1">
    <source>
        <dbReference type="SAM" id="Phobius"/>
    </source>
</evidence>
<keyword evidence="1" id="KW-0472">Membrane</keyword>
<sequence>MHGGFTDIFDARLESVTDASTCERVCLAWTPGICRSYTFDSLKRYCYLSHLAHRTLGRNPLENMNSNYMTGELDDCLHFKLDCKRNSMSVSGESLKMFAGALKTKKGKEILCEKQIDGSYKFSTDIEYEKCGIEKKMQPYPTYSGMLMVKEGSTNLITIRDKMIQLTCRMHHEIEAIEQNLTYHFDVIDRNETFVMKDDKIQLHEYRRKPTTGKPKYRLEVLNQNGDIADIVRIGEIGYILILQESESGIADNKFEVSELIAIDSKTGEQVELIDEDGCVINGSMILTIEKKLQAQLKIKIQFSGFLNKTQVIYEALVKPCSSNCYKECNTQVIYEALVKPCSSNCYKECNVKYYDFHLDDIQNSIRQRRSIVTDSRQFELTEDLYQIRSREKVHIVELEPINTSQVPEELIETSNFLKELEALKGSEDSVDVPYLEDYEVSKERIKSSFSKCLTEDLTCIFTVILILLQLILLISCGFIIYVYMQHWINLIFQRREEQELFNEIQYEFTSPSLEENSTSTSKPDESPR</sequence>
<dbReference type="InterPro" id="IPR003609">
    <property type="entry name" value="Pan_app"/>
</dbReference>
<accession>A0A914DVX7</accession>
<dbReference type="PANTHER" id="PTHR46560">
    <property type="entry name" value="CYPHER, ISOFORM B"/>
    <property type="match status" value="1"/>
</dbReference>
<dbReference type="SUPFAM" id="SSF57414">
    <property type="entry name" value="Hairpin loop containing domain-like"/>
    <property type="match status" value="1"/>
</dbReference>
<dbReference type="Pfam" id="PF00024">
    <property type="entry name" value="PAN_1"/>
    <property type="match status" value="1"/>
</dbReference>
<dbReference type="Gene3D" id="3.50.4.10">
    <property type="entry name" value="Hepatocyte Growth Factor"/>
    <property type="match status" value="1"/>
</dbReference>
<keyword evidence="1" id="KW-1133">Transmembrane helix</keyword>
<dbReference type="PROSITE" id="PS51034">
    <property type="entry name" value="ZP_2"/>
    <property type="match status" value="1"/>
</dbReference>
<feature type="transmembrane region" description="Helical" evidence="1">
    <location>
        <begin position="461"/>
        <end position="485"/>
    </location>
</feature>
<evidence type="ECO:0000313" key="3">
    <source>
        <dbReference type="Proteomes" id="UP000887540"/>
    </source>
</evidence>
<evidence type="ECO:0000259" key="2">
    <source>
        <dbReference type="PROSITE" id="PS51034"/>
    </source>
</evidence>
<feature type="domain" description="ZP" evidence="2">
    <location>
        <begin position="82"/>
        <end position="336"/>
    </location>
</feature>
<reference evidence="4" key="1">
    <citation type="submission" date="2022-11" db="UniProtKB">
        <authorList>
            <consortium name="WormBaseParasite"/>
        </authorList>
    </citation>
    <scope>IDENTIFICATION</scope>
</reference>
<dbReference type="SMART" id="SM00241">
    <property type="entry name" value="ZP"/>
    <property type="match status" value="1"/>
</dbReference>
<name>A0A914DVX7_9BILA</name>
<keyword evidence="3" id="KW-1185">Reference proteome</keyword>
<dbReference type="PANTHER" id="PTHR46560:SF5">
    <property type="entry name" value="CYPHER, ISOFORM B"/>
    <property type="match status" value="1"/>
</dbReference>
<dbReference type="Proteomes" id="UP000887540">
    <property type="component" value="Unplaced"/>
</dbReference>
<dbReference type="WBParaSite" id="ACRNAN_scaffold421.g26247.t1">
    <property type="protein sequence ID" value="ACRNAN_scaffold421.g26247.t1"/>
    <property type="gene ID" value="ACRNAN_scaffold421.g26247"/>
</dbReference>
<evidence type="ECO:0000313" key="4">
    <source>
        <dbReference type="WBParaSite" id="ACRNAN_scaffold421.g26247.t1"/>
    </source>
</evidence>
<protein>
    <submittedName>
        <fullName evidence="4">ZP domain-containing protein</fullName>
    </submittedName>
</protein>
<proteinExistence type="predicted"/>